<evidence type="ECO:0000259" key="6">
    <source>
        <dbReference type="SMART" id="SM01072"/>
    </source>
</evidence>
<sequence>MADEAGPSDPHAAAADASKKKDFSTAILERKKSPNRLVVDEAVNDDNSVVALHPTTMEKLQLFRGDTVLLKGKKRRDTVCIVLADDSVDETKIRINKVVRKNLRVRLGDIVSVHQCTDVKYGKRVHVLPIDDTIEGITGNLFDSFLKPYFLEAYRPVRKGDTFLARGGMRSVEFKVVETDPGEYCIVAPDTEIFCEGEPIKREDEEKLDEVGYDDVGGVRKQMAQIRELVELPLRHPQLFKTIGVKPPKGILLYGPPGSGKTLIARAVANETGAFFVICIREKMDVIDLEDDNIDAEVLASMAVTQDHFKTALGMSNPSALRETVVEVPNITWQDIGGLEGVKRELQELIQYPVEHPEKFEKFGMAPSKGVLFYGPPGCGKTLLAKAIANECQANFISVKGPELLTMWFGESEANVREIFDKARGSAPCVLFFDELDSIAVQRGSSSGDAGGAADRVLNQLLTEMDGMNSKKTVFIIGATNRPDIIDPALLRPGRLDQLIYIPLPDDKSRTQIFKSVLRKSPIAPDVDFDTLVRFTHGFSGADITEICQRACKTAIRENIEKDLERARRRAEDPDLMEDDVDEVPCITKAHFEESMKYARRSVSDADIRKYQAFAQTLQQSRGFGTDFRFPEGGVAASGGGGGAAAAAAAPAAGGGAFAGGAAAAAEEDDDLYS</sequence>
<dbReference type="GO" id="GO:0097352">
    <property type="term" value="P:autophagosome maturation"/>
    <property type="evidence" value="ECO:0007669"/>
    <property type="project" value="TreeGrafter"/>
</dbReference>
<dbReference type="InterPro" id="IPR015415">
    <property type="entry name" value="Spast_Vps4_C"/>
</dbReference>
<dbReference type="PROSITE" id="PS00674">
    <property type="entry name" value="AAA"/>
    <property type="match status" value="1"/>
</dbReference>
<keyword evidence="1 3" id="KW-0547">Nucleotide-binding</keyword>
<dbReference type="InterPro" id="IPR003338">
    <property type="entry name" value="CDC4_N-term_subdom"/>
</dbReference>
<dbReference type="FunFam" id="3.40.50.300:FF:002861">
    <property type="entry name" value="Cell division control protein 48 homolog E"/>
    <property type="match status" value="1"/>
</dbReference>
<dbReference type="GO" id="GO:0005829">
    <property type="term" value="C:cytosol"/>
    <property type="evidence" value="ECO:0007669"/>
    <property type="project" value="TreeGrafter"/>
</dbReference>
<feature type="compositionally biased region" description="Low complexity" evidence="4">
    <location>
        <begin position="1"/>
        <end position="16"/>
    </location>
</feature>
<dbReference type="InterPro" id="IPR003960">
    <property type="entry name" value="ATPase_AAA_CS"/>
</dbReference>
<dbReference type="GO" id="GO:0005524">
    <property type="term" value="F:ATP binding"/>
    <property type="evidence" value="ECO:0007669"/>
    <property type="project" value="UniProtKB-KW"/>
</dbReference>
<dbReference type="Gene3D" id="6.10.20.150">
    <property type="match status" value="1"/>
</dbReference>
<dbReference type="Pfam" id="PF02933">
    <property type="entry name" value="CDC48_2"/>
    <property type="match status" value="1"/>
</dbReference>
<proteinExistence type="inferred from homology"/>
<dbReference type="GO" id="GO:0016887">
    <property type="term" value="F:ATP hydrolysis activity"/>
    <property type="evidence" value="ECO:0007669"/>
    <property type="project" value="InterPro"/>
</dbReference>
<dbReference type="AlphaFoldDB" id="A0A2V0P157"/>
<feature type="domain" description="AAA+ ATPase" evidence="5">
    <location>
        <begin position="367"/>
        <end position="506"/>
    </location>
</feature>
<dbReference type="SUPFAM" id="SSF54585">
    <property type="entry name" value="Cdc48 domain 2-like"/>
    <property type="match status" value="1"/>
</dbReference>
<dbReference type="EMBL" id="BDRX01000042">
    <property type="protein sequence ID" value="GBF93611.1"/>
    <property type="molecule type" value="Genomic_DNA"/>
</dbReference>
<dbReference type="Pfam" id="PF09336">
    <property type="entry name" value="Vps4_C"/>
    <property type="match status" value="1"/>
</dbReference>
<name>A0A2V0P157_9CHLO</name>
<dbReference type="InterPro" id="IPR027417">
    <property type="entry name" value="P-loop_NTPase"/>
</dbReference>
<dbReference type="FunFam" id="3.10.330.10:FF:000001">
    <property type="entry name" value="Cell division control 48"/>
    <property type="match status" value="1"/>
</dbReference>
<feature type="domain" description="AAA+ ATPase" evidence="5">
    <location>
        <begin position="247"/>
        <end position="332"/>
    </location>
</feature>
<feature type="domain" description="CDC48 N-terminal subdomain" evidence="7">
    <location>
        <begin position="36"/>
        <end position="119"/>
    </location>
</feature>
<evidence type="ECO:0000259" key="7">
    <source>
        <dbReference type="SMART" id="SM01073"/>
    </source>
</evidence>
<dbReference type="GO" id="GO:0030970">
    <property type="term" value="P:retrograde protein transport, ER to cytosol"/>
    <property type="evidence" value="ECO:0007669"/>
    <property type="project" value="TreeGrafter"/>
</dbReference>
<dbReference type="Pfam" id="PF00004">
    <property type="entry name" value="AAA"/>
    <property type="match status" value="2"/>
</dbReference>
<dbReference type="InterPro" id="IPR004201">
    <property type="entry name" value="Cdc48_dom2"/>
</dbReference>
<dbReference type="GO" id="GO:0051301">
    <property type="term" value="P:cell division"/>
    <property type="evidence" value="ECO:0007669"/>
    <property type="project" value="UniProtKB-KW"/>
</dbReference>
<feature type="region of interest" description="Disordered" evidence="4">
    <location>
        <begin position="654"/>
        <end position="674"/>
    </location>
</feature>
<dbReference type="PANTHER" id="PTHR23077:SF171">
    <property type="entry name" value="NUCLEAR VALOSIN-CONTAINING PROTEIN-LIKE"/>
    <property type="match status" value="1"/>
</dbReference>
<feature type="domain" description="CDC48" evidence="6">
    <location>
        <begin position="136"/>
        <end position="202"/>
    </location>
</feature>
<keyword evidence="2 3" id="KW-0067">ATP-binding</keyword>
<organism evidence="8 9">
    <name type="scientific">Raphidocelis subcapitata</name>
    <dbReference type="NCBI Taxonomy" id="307507"/>
    <lineage>
        <taxon>Eukaryota</taxon>
        <taxon>Viridiplantae</taxon>
        <taxon>Chlorophyta</taxon>
        <taxon>core chlorophytes</taxon>
        <taxon>Chlorophyceae</taxon>
        <taxon>CS clade</taxon>
        <taxon>Sphaeropleales</taxon>
        <taxon>Selenastraceae</taxon>
        <taxon>Raphidocelis</taxon>
    </lineage>
</organism>
<dbReference type="Gene3D" id="2.40.40.20">
    <property type="match status" value="1"/>
</dbReference>
<comment type="caution">
    <text evidence="8">The sequence shown here is derived from an EMBL/GenBank/DDBJ whole genome shotgun (WGS) entry which is preliminary data.</text>
</comment>
<dbReference type="Pfam" id="PF02359">
    <property type="entry name" value="CDC48_N"/>
    <property type="match status" value="1"/>
</dbReference>
<dbReference type="FunCoup" id="A0A2V0P157">
    <property type="interactions" value="2070"/>
</dbReference>
<dbReference type="FunFam" id="2.40.40.20:FF:000003">
    <property type="entry name" value="Transitional endoplasmic reticulum ATPase"/>
    <property type="match status" value="1"/>
</dbReference>
<dbReference type="Pfam" id="PF17862">
    <property type="entry name" value="AAA_lid_3"/>
    <property type="match status" value="1"/>
</dbReference>
<dbReference type="InterPro" id="IPR029067">
    <property type="entry name" value="CDC48_domain_2-like_sf"/>
</dbReference>
<dbReference type="SMART" id="SM01073">
    <property type="entry name" value="CDC48_N"/>
    <property type="match status" value="1"/>
</dbReference>
<dbReference type="InterPro" id="IPR003959">
    <property type="entry name" value="ATPase_AAA_core"/>
</dbReference>
<dbReference type="GO" id="GO:0034098">
    <property type="term" value="C:VCP-NPL4-UFD1 AAA ATPase complex"/>
    <property type="evidence" value="ECO:0007669"/>
    <property type="project" value="TreeGrafter"/>
</dbReference>
<evidence type="ECO:0000256" key="2">
    <source>
        <dbReference type="ARBA" id="ARBA00022840"/>
    </source>
</evidence>
<dbReference type="SUPFAM" id="SSF52540">
    <property type="entry name" value="P-loop containing nucleoside triphosphate hydrolases"/>
    <property type="match status" value="2"/>
</dbReference>
<dbReference type="InterPro" id="IPR009010">
    <property type="entry name" value="Asp_de-COase-like_dom_sf"/>
</dbReference>
<dbReference type="PANTHER" id="PTHR23077">
    <property type="entry name" value="AAA-FAMILY ATPASE"/>
    <property type="match status" value="1"/>
</dbReference>
<dbReference type="OrthoDB" id="27435at2759"/>
<evidence type="ECO:0000256" key="1">
    <source>
        <dbReference type="ARBA" id="ARBA00022741"/>
    </source>
</evidence>
<dbReference type="STRING" id="307507.A0A2V0P157"/>
<dbReference type="GO" id="GO:0051228">
    <property type="term" value="P:mitotic spindle disassembly"/>
    <property type="evidence" value="ECO:0007669"/>
    <property type="project" value="TreeGrafter"/>
</dbReference>
<keyword evidence="8" id="KW-0132">Cell division</keyword>
<keyword evidence="9" id="KW-1185">Reference proteome</keyword>
<dbReference type="FunFam" id="3.40.50.300:FF:000048">
    <property type="entry name" value="Transitional endoplasmic reticulum ATPase"/>
    <property type="match status" value="1"/>
</dbReference>
<dbReference type="Gene3D" id="3.40.50.300">
    <property type="entry name" value="P-loop containing nucleotide triphosphate hydrolases"/>
    <property type="match status" value="2"/>
</dbReference>
<evidence type="ECO:0000313" key="8">
    <source>
        <dbReference type="EMBL" id="GBF93611.1"/>
    </source>
</evidence>
<feature type="region of interest" description="Disordered" evidence="4">
    <location>
        <begin position="1"/>
        <end position="21"/>
    </location>
</feature>
<evidence type="ECO:0000256" key="3">
    <source>
        <dbReference type="RuleBase" id="RU003651"/>
    </source>
</evidence>
<comment type="similarity">
    <text evidence="3">Belongs to the AAA ATPase family.</text>
</comment>
<dbReference type="CDD" id="cd19528">
    <property type="entry name" value="RecA-like_CDC48_r2-like"/>
    <property type="match status" value="1"/>
</dbReference>
<dbReference type="GO" id="GO:0005634">
    <property type="term" value="C:nucleus"/>
    <property type="evidence" value="ECO:0007669"/>
    <property type="project" value="TreeGrafter"/>
</dbReference>
<dbReference type="Gene3D" id="3.10.330.10">
    <property type="match status" value="1"/>
</dbReference>
<dbReference type="GO" id="GO:0031593">
    <property type="term" value="F:polyubiquitin modification-dependent protein binding"/>
    <property type="evidence" value="ECO:0007669"/>
    <property type="project" value="TreeGrafter"/>
</dbReference>
<dbReference type="SUPFAM" id="SSF50692">
    <property type="entry name" value="ADC-like"/>
    <property type="match status" value="1"/>
</dbReference>
<evidence type="ECO:0000313" key="9">
    <source>
        <dbReference type="Proteomes" id="UP000247498"/>
    </source>
</evidence>
<dbReference type="InterPro" id="IPR041569">
    <property type="entry name" value="AAA_lid_3"/>
</dbReference>
<keyword evidence="8" id="KW-0131">Cell cycle</keyword>
<dbReference type="InterPro" id="IPR003593">
    <property type="entry name" value="AAA+_ATPase"/>
</dbReference>
<protein>
    <submittedName>
        <fullName evidence="8">Cell division cycle 48</fullName>
    </submittedName>
</protein>
<dbReference type="Proteomes" id="UP000247498">
    <property type="component" value="Unassembled WGS sequence"/>
</dbReference>
<gene>
    <name evidence="8" type="ORF">Rsub_06333</name>
</gene>
<dbReference type="InParanoid" id="A0A2V0P157"/>
<accession>A0A2V0P157</accession>
<evidence type="ECO:0000256" key="4">
    <source>
        <dbReference type="SAM" id="MobiDB-lite"/>
    </source>
</evidence>
<dbReference type="InterPro" id="IPR050168">
    <property type="entry name" value="AAA_ATPase_domain"/>
</dbReference>
<dbReference type="SMART" id="SM00382">
    <property type="entry name" value="AAA"/>
    <property type="match status" value="2"/>
</dbReference>
<evidence type="ECO:0000259" key="5">
    <source>
        <dbReference type="SMART" id="SM00382"/>
    </source>
</evidence>
<dbReference type="SMART" id="SM01072">
    <property type="entry name" value="CDC48_2"/>
    <property type="match status" value="1"/>
</dbReference>
<reference evidence="8 9" key="1">
    <citation type="journal article" date="2018" name="Sci. Rep.">
        <title>Raphidocelis subcapitata (=Pseudokirchneriella subcapitata) provides an insight into genome evolution and environmental adaptations in the Sphaeropleales.</title>
        <authorList>
            <person name="Suzuki S."/>
            <person name="Yamaguchi H."/>
            <person name="Nakajima N."/>
            <person name="Kawachi M."/>
        </authorList>
    </citation>
    <scope>NUCLEOTIDE SEQUENCE [LARGE SCALE GENOMIC DNA]</scope>
    <source>
        <strain evidence="8 9">NIES-35</strain>
    </source>
</reference>